<dbReference type="Pfam" id="PF01968">
    <property type="entry name" value="Hydantoinase_A"/>
    <property type="match status" value="1"/>
</dbReference>
<dbReference type="Pfam" id="PF19278">
    <property type="entry name" value="Hydant_A_C"/>
    <property type="match status" value="1"/>
</dbReference>
<evidence type="ECO:0000259" key="5">
    <source>
        <dbReference type="Pfam" id="PF05378"/>
    </source>
</evidence>
<evidence type="ECO:0000259" key="4">
    <source>
        <dbReference type="Pfam" id="PF02538"/>
    </source>
</evidence>
<dbReference type="InterPro" id="IPR002821">
    <property type="entry name" value="Hydantoinase_A"/>
</dbReference>
<feature type="domain" description="Hydantoinase A/oxoprolinase" evidence="3">
    <location>
        <begin position="242"/>
        <end position="547"/>
    </location>
</feature>
<dbReference type="EMBL" id="ML220113">
    <property type="protein sequence ID" value="TGZ83604.1"/>
    <property type="molecule type" value="Genomic_DNA"/>
</dbReference>
<reference evidence="7 8" key="1">
    <citation type="submission" date="2019-04" db="EMBL/GenBank/DDBJ databases">
        <title>Comparative genomics and transcriptomics to analyze fruiting body development in filamentous ascomycetes.</title>
        <authorList>
            <consortium name="DOE Joint Genome Institute"/>
            <person name="Lutkenhaus R."/>
            <person name="Traeger S."/>
            <person name="Breuer J."/>
            <person name="Kuo A."/>
            <person name="Lipzen A."/>
            <person name="Pangilinan J."/>
            <person name="Dilworth D."/>
            <person name="Sandor L."/>
            <person name="Poggeler S."/>
            <person name="Barry K."/>
            <person name="Grigoriev I.V."/>
            <person name="Nowrousian M."/>
        </authorList>
    </citation>
    <scope>NUCLEOTIDE SEQUENCE [LARGE SCALE GENOMIC DNA]</scope>
    <source>
        <strain evidence="7 8">CBS 389.68</strain>
    </source>
</reference>
<dbReference type="InParanoid" id="A0A4S2N3T6"/>
<name>A0A4S2N3T6_9PEZI</name>
<evidence type="ECO:0008006" key="9">
    <source>
        <dbReference type="Google" id="ProtNLM"/>
    </source>
</evidence>
<comment type="similarity">
    <text evidence="1">Belongs to the oxoprolinase family.</text>
</comment>
<dbReference type="GO" id="GO:0005829">
    <property type="term" value="C:cytosol"/>
    <property type="evidence" value="ECO:0007669"/>
    <property type="project" value="TreeGrafter"/>
</dbReference>
<dbReference type="InterPro" id="IPR049517">
    <property type="entry name" value="ACX-like_C"/>
</dbReference>
<proteinExistence type="inferred from homology"/>
<organism evidence="7 8">
    <name type="scientific">Ascodesmis nigricans</name>
    <dbReference type="NCBI Taxonomy" id="341454"/>
    <lineage>
        <taxon>Eukaryota</taxon>
        <taxon>Fungi</taxon>
        <taxon>Dikarya</taxon>
        <taxon>Ascomycota</taxon>
        <taxon>Pezizomycotina</taxon>
        <taxon>Pezizomycetes</taxon>
        <taxon>Pezizales</taxon>
        <taxon>Ascodesmidaceae</taxon>
        <taxon>Ascodesmis</taxon>
    </lineage>
</organism>
<feature type="domain" description="Hydantoinase B/oxoprolinase" evidence="4">
    <location>
        <begin position="763"/>
        <end position="1297"/>
    </location>
</feature>
<keyword evidence="8" id="KW-1185">Reference proteome</keyword>
<dbReference type="InterPro" id="IPR045079">
    <property type="entry name" value="Oxoprolinase-like"/>
</dbReference>
<evidence type="ECO:0000256" key="1">
    <source>
        <dbReference type="ARBA" id="ARBA00010403"/>
    </source>
</evidence>
<dbReference type="GO" id="GO:0006749">
    <property type="term" value="P:glutathione metabolic process"/>
    <property type="evidence" value="ECO:0007669"/>
    <property type="project" value="TreeGrafter"/>
</dbReference>
<dbReference type="Pfam" id="PF02538">
    <property type="entry name" value="Hydantoinase_B"/>
    <property type="match status" value="1"/>
</dbReference>
<feature type="domain" description="Hydantoinase/oxoprolinase N-terminal" evidence="5">
    <location>
        <begin position="5"/>
        <end position="223"/>
    </location>
</feature>
<evidence type="ECO:0000259" key="6">
    <source>
        <dbReference type="Pfam" id="PF19278"/>
    </source>
</evidence>
<evidence type="ECO:0000256" key="2">
    <source>
        <dbReference type="SAM" id="Coils"/>
    </source>
</evidence>
<sequence>MPGIRIAIDRGGTFTDCVGNPGTGKLEDDVIIKLLSVDPANYSDAPLEGIRRLLERFTGKTIPRGQPLDTSEIESIRMGTTVATNALLERKGERCALVTTKGFKDCLVIGNQSRPRIFDLAIQKPEVLYKAVVEIEERVTLEDYAEHPERETTDVEAANNPDLVRGLSGEAVRILQRPNQNKIREDLKKIYADGFRSIAVCLMHSYTFPDHEALVGKIAEEIGFTHISLSSQLMPMIKLVPRATSATADAYLTPEIRRYIDGFSKGFAGGLGNESIKKAGEGKAARCEFMQSDGGLVDVNSFSGLRAILSGPAGGVVGYALTSYDEQTKIPVIGFDMGGTSTDVSRYGEGRYEHVFETTTAGVTIQSPQLDINTVAAGGGSRLFWKNGLFVVGPESAGAHPGPACYRKGGPLTVTDANLFLGRLLPDFFPKIFGKNEDESLDESASAKLFHELTEQINQETGKSMTPEEVAFGFIKIANESMTRPIRSLTEAKGYDTSQHRLATFGGAGGQHAVAIAESLGIRQILVHRYSSVLSAYGMALADVVHETQEPSSVSFSDNEKKGLKERLEGLKQKATKVLQEQGFEVKDIAHEEYLNMRYRGTESALMIPNSTGGEFGGEEFAFGKAFVKQHEQEFGFTLPDRDIIVDDIRVRGIGKSNRAKDRSVDQQLRELKTRAVDTKKQVFTKEVYFDGGRKKTPIYKLEDLEVGDKITGPAILADGTQTVVITPDAVALILQTHVVITIGEADGAGAGSPKRLSTEKMDPIMLSVFAHRFMAIAEQMGRALQKTSVSTNVKERLDYSCALFDAEGGLVANAPHLPVHLGSMSTCVRTQAAIWKDKLKRGDVLVSNHPEFGGTHLPDITVITPAFSGDNIIFYVASRAHHADIGGVLPGSMPPNSRELYQEGAAIKTEKLVSEGKFNEERMVELLHTEPAQYPGCSGTRCLADNINDLKAQVAANQKGINLISSLIGDYGEDVVQFYMRKIQQNAEESVRKLLKEVYKRFEGKELRAKDHMDDGSPICLKVDIDPKKGEAVFDFEGTGPEMYGNMNAPEAVTYSAIIYCLRCLISEDIPLNQGCLKPVHVKIPKNSFLSPSEGAAVVGGNVLTSQRITDVVLKAFQACAASQGDCNNLTFGYGGNLEGEKAVKGFGYYETIAGGSGAGPNWDGTSGVHTHMTNTRITDAEIFERRYPVLLRQFSLRPYSGGPGAHPGGDGVIRDIEFRIPVQVSILSERRVYHPYGMAGGEDGECGLNLWMRKIKKKDGTEDYKTINLGGKNTASMKAGERIVICTPGGGGYGKVEEREKVKRWEEKNHKLAWRGGSIAQRESMAETN</sequence>
<protein>
    <recommendedName>
        <fullName evidence="9">5-oxoprolinase</fullName>
    </recommendedName>
</protein>
<dbReference type="InterPro" id="IPR003692">
    <property type="entry name" value="Hydantoinase_B"/>
</dbReference>
<dbReference type="InterPro" id="IPR008040">
    <property type="entry name" value="Hydant_A_N"/>
</dbReference>
<dbReference type="OrthoDB" id="3643at2759"/>
<evidence type="ECO:0000313" key="8">
    <source>
        <dbReference type="Proteomes" id="UP000298138"/>
    </source>
</evidence>
<evidence type="ECO:0000259" key="3">
    <source>
        <dbReference type="Pfam" id="PF01968"/>
    </source>
</evidence>
<dbReference type="Proteomes" id="UP000298138">
    <property type="component" value="Unassembled WGS sequence"/>
</dbReference>
<dbReference type="Pfam" id="PF05378">
    <property type="entry name" value="Hydant_A_N"/>
    <property type="match status" value="1"/>
</dbReference>
<feature type="domain" description="Acetophenone carboxylase-like C-terminal" evidence="6">
    <location>
        <begin position="562"/>
        <end position="741"/>
    </location>
</feature>
<dbReference type="STRING" id="341454.A0A4S2N3T6"/>
<gene>
    <name evidence="7" type="ORF">EX30DRAFT_393175</name>
</gene>
<evidence type="ECO:0000313" key="7">
    <source>
        <dbReference type="EMBL" id="TGZ83604.1"/>
    </source>
</evidence>
<dbReference type="PANTHER" id="PTHR11365:SF2">
    <property type="entry name" value="5-OXOPROLINASE"/>
    <property type="match status" value="1"/>
</dbReference>
<keyword evidence="2" id="KW-0175">Coiled coil</keyword>
<dbReference type="PANTHER" id="PTHR11365">
    <property type="entry name" value="5-OXOPROLINASE RELATED"/>
    <property type="match status" value="1"/>
</dbReference>
<feature type="coiled-coil region" evidence="2">
    <location>
        <begin position="554"/>
        <end position="581"/>
    </location>
</feature>
<dbReference type="FunCoup" id="A0A4S2N3T6">
    <property type="interactions" value="829"/>
</dbReference>
<accession>A0A4S2N3T6</accession>
<dbReference type="GO" id="GO:0017168">
    <property type="term" value="F:5-oxoprolinase (ATP-hydrolyzing) activity"/>
    <property type="evidence" value="ECO:0007669"/>
    <property type="project" value="TreeGrafter"/>
</dbReference>